<accession>A0ABY7VTG2</accession>
<evidence type="ECO:0000313" key="2">
    <source>
        <dbReference type="EMBL" id="WDE97012.1"/>
    </source>
</evidence>
<feature type="signal peptide" evidence="1">
    <location>
        <begin position="1"/>
        <end position="20"/>
    </location>
</feature>
<dbReference type="RefSeq" id="WP_274151138.1">
    <property type="nucleotide sequence ID" value="NZ_CP117811.1"/>
</dbReference>
<keyword evidence="3" id="KW-1185">Reference proteome</keyword>
<dbReference type="Proteomes" id="UP001214250">
    <property type="component" value="Chromosome 1"/>
</dbReference>
<evidence type="ECO:0000256" key="1">
    <source>
        <dbReference type="SAM" id="SignalP"/>
    </source>
</evidence>
<feature type="chain" id="PRO_5046919859" evidence="1">
    <location>
        <begin position="21"/>
        <end position="889"/>
    </location>
</feature>
<organism evidence="2 3">
    <name type="scientific">Lentisphaera profundi</name>
    <dbReference type="NCBI Taxonomy" id="1658616"/>
    <lineage>
        <taxon>Bacteria</taxon>
        <taxon>Pseudomonadati</taxon>
        <taxon>Lentisphaerota</taxon>
        <taxon>Lentisphaeria</taxon>
        <taxon>Lentisphaerales</taxon>
        <taxon>Lentisphaeraceae</taxon>
        <taxon>Lentisphaera</taxon>
    </lineage>
</organism>
<proteinExistence type="predicted"/>
<dbReference type="EMBL" id="CP117811">
    <property type="protein sequence ID" value="WDE97012.1"/>
    <property type="molecule type" value="Genomic_DNA"/>
</dbReference>
<gene>
    <name evidence="2" type="ORF">PQO03_03430</name>
</gene>
<evidence type="ECO:0000313" key="3">
    <source>
        <dbReference type="Proteomes" id="UP001214250"/>
    </source>
</evidence>
<reference evidence="2 3" key="1">
    <citation type="submission" date="2023-02" db="EMBL/GenBank/DDBJ databases">
        <title>Genome sequence of Lentisphaera profundi SAORIC-696.</title>
        <authorList>
            <person name="Kim e."/>
            <person name="Cho J.-C."/>
            <person name="Choi A."/>
            <person name="Kang I."/>
        </authorList>
    </citation>
    <scope>NUCLEOTIDE SEQUENCE [LARGE SCALE GENOMIC DNA]</scope>
    <source>
        <strain evidence="2 3">SAORIC-696</strain>
    </source>
</reference>
<name>A0ABY7VTG2_9BACT</name>
<protein>
    <submittedName>
        <fullName evidence="2">Uncharacterized protein</fullName>
    </submittedName>
</protein>
<dbReference type="PROSITE" id="PS51257">
    <property type="entry name" value="PROKAR_LIPOPROTEIN"/>
    <property type="match status" value="1"/>
</dbReference>
<keyword evidence="1" id="KW-0732">Signal</keyword>
<dbReference type="SUPFAM" id="SSF56954">
    <property type="entry name" value="Outer membrane efflux proteins (OEP)"/>
    <property type="match status" value="1"/>
</dbReference>
<dbReference type="Gene3D" id="1.20.1600.10">
    <property type="entry name" value="Outer membrane efflux proteins (OEP)"/>
    <property type="match status" value="1"/>
</dbReference>
<sequence length="889" mass="103859">MRIRLSLLFISILLAFTSCQQNFNSDRSNVKTELDIESEGWKQALTNINTSRGQKYYYLEEGKLNRWEGVEDVQQLISIVKEKELIILDLWDRRNEEWQVEQLVYKAEQDIEDFIALKHEGVYQIAKVYIQLEPLASPQSTSEPSEPSEPQSTAKITAIKFISSSPGNKSFPAYNKDKQVLLYNVVEKSNNIEKLDLNSGLTKTLIKNGSGPRWVDENQFVFTDESQTQRELYLANLEGKKTKADENQVKLALEVADTYTGKAYYALKLSELKEYETASYSSLKDLLRVVSQRSPQIKVAKHEALTVLAEYFLERYNKGPDLVVGASYTGASNLATEEEEQSAGDYSSLNDFMRITTGLNFTVIPNRKFRESFSDYKHWRYEEAIQVFYQAANDEMFRTLSNLHKIIHKRSKIQILETIINTCDKSMKKYTKMENITLDARSKVDFFKDQKAFYERQLVLEDTELLAARDRIRLSLDMPDNQELNLALLSQIIPPVELRSLFDLLNHSDLNNAYQRQLYFQIMQAAAERDMGHPVYRRDYLNLQVNYGFGIHHWDKVMDDFVSVSANTMVPLRSEELQLSYNRQWTNRVKSLRYQHDLSQKNSKIKITELYRKIKGFKSYHTQFQHNLLNMYDKIRRQVALNKLGNYSKKEMDDLDEVHLEYLNGQLEERDVSAEGTQSHLDLLREVGDFHMYPKWFADSSRDEVRVFHAAKFSDLNNDLHIFKNKIKSLKDFERFYLILETKDMTENELEIQYVYKKTLEKKGGFIPTFYNDSSLESKMKKLIDLQDDSRAYFDKVGLVFKKESEIKAALDLCLEYLGENQELHLFLPQGIKSIYIPPEITQKINLYSTDYSKAKKNVLIHDFEIKKINVLYKERTNKTKTGTDELTN</sequence>